<protein>
    <submittedName>
        <fullName evidence="1">Uncharacterized protein</fullName>
    </submittedName>
</protein>
<gene>
    <name evidence="1" type="ORF">CKAH01_01020</name>
</gene>
<reference evidence="1" key="1">
    <citation type="submission" date="2023-02" db="EMBL/GenBank/DDBJ databases">
        <title>Colletotrichum kahawae CIFC_Que2 genome sequencing and assembly.</title>
        <authorList>
            <person name="Baroncelli R."/>
        </authorList>
    </citation>
    <scope>NUCLEOTIDE SEQUENCE</scope>
    <source>
        <strain evidence="1">CIFC_Que2</strain>
    </source>
</reference>
<proteinExistence type="predicted"/>
<dbReference type="AlphaFoldDB" id="A0AAD9YK47"/>
<sequence length="93" mass="10465">MTDRAQQNAAKIRETYVPSTMSSADTLGLAARKGALLFPDDDQVNSISFPVQCFSLTTGTRHSGSPHGWRLLHLCFKQLVFRTDSQVHRWFIV</sequence>
<dbReference type="Proteomes" id="UP001281614">
    <property type="component" value="Unassembled WGS sequence"/>
</dbReference>
<comment type="caution">
    <text evidence="1">The sequence shown here is derived from an EMBL/GenBank/DDBJ whole genome shotgun (WGS) entry which is preliminary data.</text>
</comment>
<evidence type="ECO:0000313" key="1">
    <source>
        <dbReference type="EMBL" id="KAK2769413.1"/>
    </source>
</evidence>
<name>A0AAD9YK47_COLKA</name>
<evidence type="ECO:0000313" key="2">
    <source>
        <dbReference type="Proteomes" id="UP001281614"/>
    </source>
</evidence>
<dbReference type="EMBL" id="VYYT01000112">
    <property type="protein sequence ID" value="KAK2769413.1"/>
    <property type="molecule type" value="Genomic_DNA"/>
</dbReference>
<keyword evidence="2" id="KW-1185">Reference proteome</keyword>
<accession>A0AAD9YK47</accession>
<organism evidence="1 2">
    <name type="scientific">Colletotrichum kahawae</name>
    <name type="common">Coffee berry disease fungus</name>
    <dbReference type="NCBI Taxonomy" id="34407"/>
    <lineage>
        <taxon>Eukaryota</taxon>
        <taxon>Fungi</taxon>
        <taxon>Dikarya</taxon>
        <taxon>Ascomycota</taxon>
        <taxon>Pezizomycotina</taxon>
        <taxon>Sordariomycetes</taxon>
        <taxon>Hypocreomycetidae</taxon>
        <taxon>Glomerellales</taxon>
        <taxon>Glomerellaceae</taxon>
        <taxon>Colletotrichum</taxon>
        <taxon>Colletotrichum gloeosporioides species complex</taxon>
    </lineage>
</organism>